<comment type="catalytic activity">
    <reaction evidence="1">
        <text>S-ubiquitinyl-[E2 ubiquitin-conjugating enzyme]-L-cysteine + [acceptor protein]-L-lysine = [E2 ubiquitin-conjugating enzyme]-L-cysteine + N(6)-ubiquitinyl-[acceptor protein]-L-lysine.</text>
        <dbReference type="EC" id="2.3.2.26"/>
    </reaction>
</comment>
<dbReference type="GO" id="GO:0061630">
    <property type="term" value="F:ubiquitin protein ligase activity"/>
    <property type="evidence" value="ECO:0007669"/>
    <property type="project" value="UniProtKB-EC"/>
</dbReference>
<evidence type="ECO:0000313" key="5">
    <source>
        <dbReference type="EMBL" id="KAH0565981.1"/>
    </source>
</evidence>
<sequence>MMFQSFTGNSRRPRQVNMSGRNTNPFAASSTSNTAVVNAQQERSLRKLGRDRLNAAKTVQRIWRGHSCRSKTKDEWRDAWDQMGDRGLGWSARISRDGGNETRDPEPFQLEEECLADLRILVYFADLKVAEDMRRLGWFLRRLLKTIETSPSALPGEHWRFLLLRLERLLLDALMLDMTPPTVSPDFTEDSLSLLVFLTRAIPKDTAQNASQYYRALSRVTVRANVQSTRIQNCLLRSILCPLEQITSETISAYEAFAITYLSTPNLQEYLRDFDSLMTGLNYKLLASALAALIQNTPAGKVPVPDASDNEGLLWLLAYFIYSNQVIHGAETSTVHNPDPDYVAVVSTLLCSSADEISARIDVEAIVVKKSLNNQEDMQKRRVSNQKRLQMPLPPFVRNEILSLVNQRSITSLLSRTDGATAHGTPQSQNPSVNSSADARHLAGYALTLLRVFPRRGDEIRMWLYLGSASAPTSAAEASGTRLPAIKYFWKATQSTSLYKSIHQDQHAALYLLRPRFEATLDDTEGRDKEWGVILLFLELYTFVLKVMDDEEFLSGGAPSILGGSGFGSSWTRESALPLSEVKEMTVFLKNLAFTMYWNASEISGINEPGSANSIGDYFNASGTLKGPASRDESAGSKSLNKIAVSLAGVPIDHVKGVVTGLLRMIYERE</sequence>
<evidence type="ECO:0000256" key="1">
    <source>
        <dbReference type="ARBA" id="ARBA00000885"/>
    </source>
</evidence>
<keyword evidence="3" id="KW-0808">Transferase</keyword>
<dbReference type="PROSITE" id="PS50096">
    <property type="entry name" value="IQ"/>
    <property type="match status" value="1"/>
</dbReference>
<feature type="region of interest" description="Disordered" evidence="4">
    <location>
        <begin position="1"/>
        <end position="38"/>
    </location>
</feature>
<dbReference type="PANTHER" id="PTHR45700">
    <property type="entry name" value="UBIQUITIN-PROTEIN LIGASE E3C"/>
    <property type="match status" value="1"/>
</dbReference>
<dbReference type="InterPro" id="IPR044611">
    <property type="entry name" value="E3A/B/C-like"/>
</dbReference>
<dbReference type="AlphaFoldDB" id="A0A9P8RTG8"/>
<dbReference type="PANTHER" id="PTHR45700:SF2">
    <property type="entry name" value="UBIQUITIN-PROTEIN LIGASE E3C"/>
    <property type="match status" value="1"/>
</dbReference>
<comment type="caution">
    <text evidence="5">The sequence shown here is derived from an EMBL/GenBank/DDBJ whole genome shotgun (WGS) entry which is preliminary data.</text>
</comment>
<dbReference type="EC" id="2.3.2.26" evidence="2"/>
<evidence type="ECO:0000256" key="2">
    <source>
        <dbReference type="ARBA" id="ARBA00012485"/>
    </source>
</evidence>
<proteinExistence type="predicted"/>
<gene>
    <name evidence="5" type="ORF">GP486_000627</name>
</gene>
<dbReference type="GO" id="GO:0000209">
    <property type="term" value="P:protein polyubiquitination"/>
    <property type="evidence" value="ECO:0007669"/>
    <property type="project" value="InterPro"/>
</dbReference>
<dbReference type="EMBL" id="JAGHQM010000045">
    <property type="protein sequence ID" value="KAH0565981.1"/>
    <property type="molecule type" value="Genomic_DNA"/>
</dbReference>
<protein>
    <recommendedName>
        <fullName evidence="2">HECT-type E3 ubiquitin transferase</fullName>
        <ecNumber evidence="2">2.3.2.26</ecNumber>
    </recommendedName>
</protein>
<accession>A0A9P8RTG8</accession>
<reference evidence="5" key="1">
    <citation type="submission" date="2021-03" db="EMBL/GenBank/DDBJ databases">
        <title>Comparative genomics and phylogenomic investigation of the class Geoglossomycetes provide insights into ecological specialization and systematics.</title>
        <authorList>
            <person name="Melie T."/>
            <person name="Pirro S."/>
            <person name="Miller A.N."/>
            <person name="Quandt A."/>
        </authorList>
    </citation>
    <scope>NUCLEOTIDE SEQUENCE</scope>
    <source>
        <strain evidence="5">CAQ_001_2017</strain>
    </source>
</reference>
<evidence type="ECO:0000256" key="3">
    <source>
        <dbReference type="ARBA" id="ARBA00022679"/>
    </source>
</evidence>
<organism evidence="5 6">
    <name type="scientific">Trichoglossum hirsutum</name>
    <dbReference type="NCBI Taxonomy" id="265104"/>
    <lineage>
        <taxon>Eukaryota</taxon>
        <taxon>Fungi</taxon>
        <taxon>Dikarya</taxon>
        <taxon>Ascomycota</taxon>
        <taxon>Pezizomycotina</taxon>
        <taxon>Geoglossomycetes</taxon>
        <taxon>Geoglossales</taxon>
        <taxon>Geoglossaceae</taxon>
        <taxon>Trichoglossum</taxon>
    </lineage>
</organism>
<evidence type="ECO:0000256" key="4">
    <source>
        <dbReference type="SAM" id="MobiDB-lite"/>
    </source>
</evidence>
<keyword evidence="6" id="KW-1185">Reference proteome</keyword>
<name>A0A9P8RTG8_9PEZI</name>
<dbReference type="Proteomes" id="UP000750711">
    <property type="component" value="Unassembled WGS sequence"/>
</dbReference>
<evidence type="ECO:0000313" key="6">
    <source>
        <dbReference type="Proteomes" id="UP000750711"/>
    </source>
</evidence>
<dbReference type="GO" id="GO:0006511">
    <property type="term" value="P:ubiquitin-dependent protein catabolic process"/>
    <property type="evidence" value="ECO:0007669"/>
    <property type="project" value="TreeGrafter"/>
</dbReference>